<gene>
    <name evidence="2" type="ORF">EX30DRAFT_397295</name>
</gene>
<accession>A0A4S2MPN0</accession>
<evidence type="ECO:0000256" key="1">
    <source>
        <dbReference type="SAM" id="SignalP"/>
    </source>
</evidence>
<dbReference type="InParanoid" id="A0A4S2MPN0"/>
<feature type="signal peptide" evidence="1">
    <location>
        <begin position="1"/>
        <end position="27"/>
    </location>
</feature>
<keyword evidence="1" id="KW-0732">Signal</keyword>
<organism evidence="2 3">
    <name type="scientific">Ascodesmis nigricans</name>
    <dbReference type="NCBI Taxonomy" id="341454"/>
    <lineage>
        <taxon>Eukaryota</taxon>
        <taxon>Fungi</taxon>
        <taxon>Dikarya</taxon>
        <taxon>Ascomycota</taxon>
        <taxon>Pezizomycotina</taxon>
        <taxon>Pezizomycetes</taxon>
        <taxon>Pezizales</taxon>
        <taxon>Ascodesmidaceae</taxon>
        <taxon>Ascodesmis</taxon>
    </lineage>
</organism>
<keyword evidence="3" id="KW-1185">Reference proteome</keyword>
<sequence length="166" mass="18545">MHRMHSSTFTIFATILLLFSLPLGALSTHDRHFQLRLSNNGPWITLDESNRYLMIGGPRRRFVGFNVGGHVISAEGLGGLYAAGTKDPLEPPHTPMLGVGLNEMRITENYFHTSSWAACNRGSGPNGPYQLMYGYAEPRFLIDAHGKKYPKCVPELKLEVVHARHE</sequence>
<dbReference type="AlphaFoldDB" id="A0A4S2MPN0"/>
<dbReference type="EMBL" id="ML220134">
    <property type="protein sequence ID" value="TGZ79141.1"/>
    <property type="molecule type" value="Genomic_DNA"/>
</dbReference>
<feature type="chain" id="PRO_5020317839" evidence="1">
    <location>
        <begin position="28"/>
        <end position="166"/>
    </location>
</feature>
<evidence type="ECO:0000313" key="2">
    <source>
        <dbReference type="EMBL" id="TGZ79141.1"/>
    </source>
</evidence>
<reference evidence="2 3" key="1">
    <citation type="submission" date="2019-04" db="EMBL/GenBank/DDBJ databases">
        <title>Comparative genomics and transcriptomics to analyze fruiting body development in filamentous ascomycetes.</title>
        <authorList>
            <consortium name="DOE Joint Genome Institute"/>
            <person name="Lutkenhaus R."/>
            <person name="Traeger S."/>
            <person name="Breuer J."/>
            <person name="Kuo A."/>
            <person name="Lipzen A."/>
            <person name="Pangilinan J."/>
            <person name="Dilworth D."/>
            <person name="Sandor L."/>
            <person name="Poggeler S."/>
            <person name="Barry K."/>
            <person name="Grigoriev I.V."/>
            <person name="Nowrousian M."/>
        </authorList>
    </citation>
    <scope>NUCLEOTIDE SEQUENCE [LARGE SCALE GENOMIC DNA]</scope>
    <source>
        <strain evidence="2 3">CBS 389.68</strain>
    </source>
</reference>
<name>A0A4S2MPN0_9PEZI</name>
<proteinExistence type="predicted"/>
<protein>
    <submittedName>
        <fullName evidence="2">Uncharacterized protein</fullName>
    </submittedName>
</protein>
<evidence type="ECO:0000313" key="3">
    <source>
        <dbReference type="Proteomes" id="UP000298138"/>
    </source>
</evidence>
<dbReference type="Proteomes" id="UP000298138">
    <property type="component" value="Unassembled WGS sequence"/>
</dbReference>